<name>A0A840QH07_9PSEU</name>
<keyword evidence="2" id="KW-1185">Reference proteome</keyword>
<dbReference type="EMBL" id="JACHIW010000003">
    <property type="protein sequence ID" value="MBB5159786.1"/>
    <property type="molecule type" value="Genomic_DNA"/>
</dbReference>
<dbReference type="AlphaFoldDB" id="A0A840QH07"/>
<gene>
    <name evidence="1" type="ORF">BJ970_007386</name>
</gene>
<organism evidence="1 2">
    <name type="scientific">Saccharopolyspora phatthalungensis</name>
    <dbReference type="NCBI Taxonomy" id="664693"/>
    <lineage>
        <taxon>Bacteria</taxon>
        <taxon>Bacillati</taxon>
        <taxon>Actinomycetota</taxon>
        <taxon>Actinomycetes</taxon>
        <taxon>Pseudonocardiales</taxon>
        <taxon>Pseudonocardiaceae</taxon>
        <taxon>Saccharopolyspora</taxon>
    </lineage>
</organism>
<proteinExistence type="predicted"/>
<dbReference type="Proteomes" id="UP000584374">
    <property type="component" value="Unassembled WGS sequence"/>
</dbReference>
<comment type="caution">
    <text evidence="1">The sequence shown here is derived from an EMBL/GenBank/DDBJ whole genome shotgun (WGS) entry which is preliminary data.</text>
</comment>
<evidence type="ECO:0000313" key="1">
    <source>
        <dbReference type="EMBL" id="MBB5159786.1"/>
    </source>
</evidence>
<accession>A0A840QH07</accession>
<protein>
    <submittedName>
        <fullName evidence="1">Uncharacterized protein</fullName>
    </submittedName>
</protein>
<evidence type="ECO:0000313" key="2">
    <source>
        <dbReference type="Proteomes" id="UP000584374"/>
    </source>
</evidence>
<dbReference type="RefSeq" id="WP_246472193.1">
    <property type="nucleotide sequence ID" value="NZ_JACHIW010000003.1"/>
</dbReference>
<reference evidence="1 2" key="1">
    <citation type="submission" date="2020-08" db="EMBL/GenBank/DDBJ databases">
        <title>Sequencing the genomes of 1000 actinobacteria strains.</title>
        <authorList>
            <person name="Klenk H.-P."/>
        </authorList>
    </citation>
    <scope>NUCLEOTIDE SEQUENCE [LARGE SCALE GENOMIC DNA]</scope>
    <source>
        <strain evidence="1 2">DSM 45584</strain>
    </source>
</reference>
<sequence length="66" mass="6969">MRGVVRRGVEPGCLVLGTAERQYLLVNPSPALRPGVTAVVRGRLEPALVTTCMQGTPLVVSEARIG</sequence>